<proteinExistence type="predicted"/>
<gene>
    <name evidence="1" type="ORF">P8T80_00855</name>
</gene>
<reference evidence="1 2" key="1">
    <citation type="submission" date="2023-03" db="EMBL/GenBank/DDBJ databases">
        <title>Whole genome sequence of the first Corynebacterium rouxii strains isolated in Brazil: a recent member of Corynebacterium diphtheriae complex.</title>
        <authorList>
            <person name="Vieira V."/>
            <person name="Ramos J.N."/>
            <person name="Araujo M.R.B."/>
            <person name="Baio P.V."/>
            <person name="Sant'Anna L.O."/>
            <person name="Veras J.F.C."/>
            <person name="Vieira E.M.D."/>
            <person name="Sousa M.A.B."/>
            <person name="Camargo C.H."/>
            <person name="Sacchi C.T."/>
            <person name="Campos K.R."/>
            <person name="Santos M.B.N."/>
            <person name="Bokermann S."/>
            <person name="Alvim L.B."/>
            <person name="Santos L.S."/>
            <person name="Mattos-Guaraldi A.L."/>
        </authorList>
    </citation>
    <scope>NUCLEOTIDE SEQUENCE [LARGE SCALE GENOMIC DNA]</scope>
    <source>
        <strain evidence="1 2">70862</strain>
    </source>
</reference>
<dbReference type="RefSeq" id="WP_315642981.1">
    <property type="nucleotide sequence ID" value="NZ_JARUHM010000001.1"/>
</dbReference>
<sequence>MDRANPHARSGHIVYVLGAPVCLSNAAHRRPVNLLARIEAGLTKVLGGDPAFAGRITKNSTNYKAHLPLWGDGKAVYGLKELAKALSDIDALPRYDDHKALTVTGVGRNVGLFEYL</sequence>
<evidence type="ECO:0000313" key="2">
    <source>
        <dbReference type="Proteomes" id="UP001265983"/>
    </source>
</evidence>
<dbReference type="EMBL" id="JARUHM010000001">
    <property type="protein sequence ID" value="MDT9409953.1"/>
    <property type="molecule type" value="Genomic_DNA"/>
</dbReference>
<dbReference type="Proteomes" id="UP001265983">
    <property type="component" value="Unassembled WGS sequence"/>
</dbReference>
<comment type="caution">
    <text evidence="1">The sequence shown here is derived from an EMBL/GenBank/DDBJ whole genome shotgun (WGS) entry which is preliminary data.</text>
</comment>
<accession>A0ABU3PJD4</accession>
<dbReference type="InterPro" id="IPR004322">
    <property type="entry name" value="Plasmid_replicase_bac"/>
</dbReference>
<organism evidence="1 2">
    <name type="scientific">Corynebacterium rouxii</name>
    <dbReference type="NCBI Taxonomy" id="2719119"/>
    <lineage>
        <taxon>Bacteria</taxon>
        <taxon>Bacillati</taxon>
        <taxon>Actinomycetota</taxon>
        <taxon>Actinomycetes</taxon>
        <taxon>Mycobacteriales</taxon>
        <taxon>Corynebacteriaceae</taxon>
        <taxon>Corynebacterium</taxon>
    </lineage>
</organism>
<name>A0ABU3PJD4_9CORY</name>
<protein>
    <submittedName>
        <fullName evidence="1">Replication initiation protein</fullName>
    </submittedName>
</protein>
<keyword evidence="2" id="KW-1185">Reference proteome</keyword>
<dbReference type="Pfam" id="PF03090">
    <property type="entry name" value="Replicase"/>
    <property type="match status" value="1"/>
</dbReference>
<evidence type="ECO:0000313" key="1">
    <source>
        <dbReference type="EMBL" id="MDT9409953.1"/>
    </source>
</evidence>